<dbReference type="GO" id="GO:0005736">
    <property type="term" value="C:RNA polymerase I complex"/>
    <property type="evidence" value="ECO:0007669"/>
    <property type="project" value="TreeGrafter"/>
</dbReference>
<reference evidence="8 9" key="1">
    <citation type="journal article" date="2020" name="G3 (Bethesda)">
        <title>Genetic Underpinnings of Host Manipulation by Ophiocordyceps as Revealed by Comparative Transcriptomics.</title>
        <authorList>
            <person name="Will I."/>
            <person name="Das B."/>
            <person name="Trinh T."/>
            <person name="Brachmann A."/>
            <person name="Ohm R.A."/>
            <person name="de Bekker C."/>
        </authorList>
    </citation>
    <scope>NUCLEOTIDE SEQUENCE [LARGE SCALE GENOMIC DNA]</scope>
    <source>
        <strain evidence="8 9">EC05</strain>
    </source>
</reference>
<evidence type="ECO:0000256" key="1">
    <source>
        <dbReference type="ARBA" id="ARBA00004123"/>
    </source>
</evidence>
<evidence type="ECO:0000256" key="5">
    <source>
        <dbReference type="RuleBase" id="RU369086"/>
    </source>
</evidence>
<protein>
    <recommendedName>
        <fullName evidence="5">DNA-directed RNA polymerase subunit</fullName>
    </recommendedName>
</protein>
<name>A0A8H4Q278_9HYPO</name>
<proteinExistence type="predicted"/>
<gene>
    <name evidence="8" type="ORF">GQ602_006890</name>
</gene>
<evidence type="ECO:0000256" key="6">
    <source>
        <dbReference type="SAM" id="MobiDB-lite"/>
    </source>
</evidence>
<dbReference type="PANTHER" id="PTHR12709">
    <property type="entry name" value="DNA-DIRECTED RNA POLYMERASE II, III"/>
    <property type="match status" value="1"/>
</dbReference>
<evidence type="ECO:0000313" key="9">
    <source>
        <dbReference type="Proteomes" id="UP000562929"/>
    </source>
</evidence>
<dbReference type="AlphaFoldDB" id="A0A8H4Q278"/>
<evidence type="ECO:0000259" key="7">
    <source>
        <dbReference type="Pfam" id="PF17875"/>
    </source>
</evidence>
<feature type="compositionally biased region" description="Polar residues" evidence="6">
    <location>
        <begin position="258"/>
        <end position="272"/>
    </location>
</feature>
<dbReference type="PANTHER" id="PTHR12709:SF5">
    <property type="entry name" value="DNA-DIRECTED RNA POLYMERASE I SUBUNIT RPA43"/>
    <property type="match status" value="1"/>
</dbReference>
<evidence type="ECO:0000256" key="4">
    <source>
        <dbReference type="ARBA" id="ARBA00023242"/>
    </source>
</evidence>
<comment type="subcellular location">
    <subcellularLocation>
        <location evidence="1 5">Nucleus</location>
    </subcellularLocation>
</comment>
<keyword evidence="3 5" id="KW-0804">Transcription</keyword>
<feature type="domain" description="RPA43 OB" evidence="7">
    <location>
        <begin position="141"/>
        <end position="248"/>
    </location>
</feature>
<accession>A0A8H4Q278</accession>
<feature type="region of interest" description="Disordered" evidence="6">
    <location>
        <begin position="251"/>
        <end position="321"/>
    </location>
</feature>
<keyword evidence="4 5" id="KW-0539">Nucleus</keyword>
<dbReference type="OrthoDB" id="10250504at2759"/>
<keyword evidence="9" id="KW-1185">Reference proteome</keyword>
<dbReference type="Gene3D" id="3.30.1490.120">
    <property type="entry name" value="RNA polymerase Rpb7-like, N-terminal domain"/>
    <property type="match status" value="1"/>
</dbReference>
<dbReference type="Gene3D" id="2.40.50.1060">
    <property type="match status" value="1"/>
</dbReference>
<comment type="function">
    <text evidence="5">DNA-dependent RNA polymerase which catalyzes the transcription of DNA into RNA using the four ribonucleoside triphosphates as substrates.</text>
</comment>
<organism evidence="8 9">
    <name type="scientific">Ophiocordyceps camponoti-floridani</name>
    <dbReference type="NCBI Taxonomy" id="2030778"/>
    <lineage>
        <taxon>Eukaryota</taxon>
        <taxon>Fungi</taxon>
        <taxon>Dikarya</taxon>
        <taxon>Ascomycota</taxon>
        <taxon>Pezizomycotina</taxon>
        <taxon>Sordariomycetes</taxon>
        <taxon>Hypocreomycetidae</taxon>
        <taxon>Hypocreales</taxon>
        <taxon>Ophiocordycipitaceae</taxon>
        <taxon>Ophiocordyceps</taxon>
    </lineage>
</organism>
<evidence type="ECO:0000256" key="3">
    <source>
        <dbReference type="ARBA" id="ARBA00023163"/>
    </source>
</evidence>
<dbReference type="EMBL" id="JAACLJ010000008">
    <property type="protein sequence ID" value="KAF4582266.1"/>
    <property type="molecule type" value="Genomic_DNA"/>
</dbReference>
<dbReference type="GO" id="GO:0006352">
    <property type="term" value="P:DNA-templated transcription initiation"/>
    <property type="evidence" value="ECO:0007669"/>
    <property type="project" value="UniProtKB-UniRule"/>
</dbReference>
<dbReference type="InterPro" id="IPR045113">
    <property type="entry name" value="Rpb7-like"/>
</dbReference>
<dbReference type="InterPro" id="IPR036898">
    <property type="entry name" value="RNA_pol_Rpb7-like_N_sf"/>
</dbReference>
<comment type="caution">
    <text evidence="8">The sequence shown here is derived from an EMBL/GenBank/DDBJ whole genome shotgun (WGS) entry which is preliminary data.</text>
</comment>
<evidence type="ECO:0000313" key="8">
    <source>
        <dbReference type="EMBL" id="KAF4582266.1"/>
    </source>
</evidence>
<dbReference type="InterPro" id="IPR041178">
    <property type="entry name" value="RPA43_OB"/>
</dbReference>
<dbReference type="Pfam" id="PF17875">
    <property type="entry name" value="RPA43_OB"/>
    <property type="match status" value="1"/>
</dbReference>
<dbReference type="GO" id="GO:0006362">
    <property type="term" value="P:transcription elongation by RNA polymerase I"/>
    <property type="evidence" value="ECO:0007669"/>
    <property type="project" value="TreeGrafter"/>
</dbReference>
<evidence type="ECO:0000256" key="2">
    <source>
        <dbReference type="ARBA" id="ARBA00022478"/>
    </source>
</evidence>
<feature type="compositionally biased region" description="Polar residues" evidence="6">
    <location>
        <begin position="286"/>
        <end position="301"/>
    </location>
</feature>
<sequence length="352" mass="38759">MLNRPLSAPATRTSSTRFPTFDAMEVDAETNDKGVYGPPDMPDEVRFPFFSQTVSLYLPLWPNGWETPVTSAQEQHFKPMLNNYVPYLHGVLLKYDKIALGARPGRRGAASSDDEPTTVQSRNEYGVGFGWVTADVELFMPRRGSWMEGTINLQTEGHIGVVCFGKFNASIEAVRLPQTWKWVSEDHEFEQVTAAPDEYGVVQQLDSTGFWVDDKGARVQGKIRFRIRNFDAGSSGESSYLSLEGTMLDEKREKELSTNEARTVSLPLSTNGGRRRVSDRRAVPASSLTCLASEQQPQQPATGDRTGATGAEASGGKDAVEDRFEAENVNLAAALELQSEIGDEEGGFESDD</sequence>
<dbReference type="Proteomes" id="UP000562929">
    <property type="component" value="Unassembled WGS sequence"/>
</dbReference>
<keyword evidence="2 5" id="KW-0240">DNA-directed RNA polymerase</keyword>